<evidence type="ECO:0000256" key="6">
    <source>
        <dbReference type="ARBA" id="ARBA00023163"/>
    </source>
</evidence>
<dbReference type="PANTHER" id="PTHR48111:SF2">
    <property type="entry name" value="RESPONSE REGULATOR SAER"/>
    <property type="match status" value="1"/>
</dbReference>
<dbReference type="Gene3D" id="3.40.50.2300">
    <property type="match status" value="1"/>
</dbReference>
<keyword evidence="2 8" id="KW-0597">Phosphoprotein</keyword>
<dbReference type="SUPFAM" id="SSF52172">
    <property type="entry name" value="CheY-like"/>
    <property type="match status" value="1"/>
</dbReference>
<dbReference type="Pfam" id="PF00072">
    <property type="entry name" value="Response_reg"/>
    <property type="match status" value="1"/>
</dbReference>
<organism evidence="12 13">
    <name type="scientific">Parablautia intestinalis</name>
    <dbReference type="NCBI Taxonomy" id="2320100"/>
    <lineage>
        <taxon>Bacteria</taxon>
        <taxon>Bacillati</taxon>
        <taxon>Bacillota</taxon>
        <taxon>Clostridia</taxon>
        <taxon>Lachnospirales</taxon>
        <taxon>Lachnospiraceae</taxon>
        <taxon>Parablautia</taxon>
    </lineage>
</organism>
<dbReference type="InterPro" id="IPR039420">
    <property type="entry name" value="WalR-like"/>
</dbReference>
<dbReference type="GO" id="GO:0006355">
    <property type="term" value="P:regulation of DNA-templated transcription"/>
    <property type="evidence" value="ECO:0007669"/>
    <property type="project" value="InterPro"/>
</dbReference>
<dbReference type="GO" id="GO:0000156">
    <property type="term" value="F:phosphorelay response regulator activity"/>
    <property type="evidence" value="ECO:0007669"/>
    <property type="project" value="TreeGrafter"/>
</dbReference>
<evidence type="ECO:0000256" key="8">
    <source>
        <dbReference type="PROSITE-ProRule" id="PRU00169"/>
    </source>
</evidence>
<keyword evidence="3" id="KW-0902">Two-component regulatory system</keyword>
<dbReference type="SMART" id="SM00448">
    <property type="entry name" value="REC"/>
    <property type="match status" value="1"/>
</dbReference>
<dbReference type="InterPro" id="IPR011006">
    <property type="entry name" value="CheY-like_superfamily"/>
</dbReference>
<dbReference type="PANTHER" id="PTHR48111">
    <property type="entry name" value="REGULATOR OF RPOS"/>
    <property type="match status" value="1"/>
</dbReference>
<sequence length="225" mass="26169">MIKYKILIVDDEQGIVTMLKDYFEFHGYRVYTAMSGAEALKEINSKPDIILLDINMPDMDGLDVCRRIRDHVSCPIVFLTARIDETDAIIGFQSGGDDYVVKPFKLGELGARVEAHLRRENRGDSSSTAKFFDSLAINYDKRQVSYQDKEIPLTKKEFDIVELLTRNPGQVFDKERIYEVIWGYDGEGNSSIIVEHIRRIRKKFMEYTEKNYIETVWGIGYKWEN</sequence>
<dbReference type="InterPro" id="IPR001867">
    <property type="entry name" value="OmpR/PhoB-type_DNA-bd"/>
</dbReference>
<evidence type="ECO:0000256" key="5">
    <source>
        <dbReference type="ARBA" id="ARBA00023125"/>
    </source>
</evidence>
<dbReference type="InterPro" id="IPR001789">
    <property type="entry name" value="Sig_transdc_resp-reg_receiver"/>
</dbReference>
<dbReference type="GO" id="GO:0032993">
    <property type="term" value="C:protein-DNA complex"/>
    <property type="evidence" value="ECO:0007669"/>
    <property type="project" value="TreeGrafter"/>
</dbReference>
<keyword evidence="13" id="KW-1185">Reference proteome</keyword>
<dbReference type="Gene3D" id="1.10.10.10">
    <property type="entry name" value="Winged helix-like DNA-binding domain superfamily/Winged helix DNA-binding domain"/>
    <property type="match status" value="1"/>
</dbReference>
<comment type="function">
    <text evidence="7">May play the central regulatory role in sporulation. It may be an element of the effector pathway responsible for the activation of sporulation genes in response to nutritional stress. Spo0A may act in concert with spo0H (a sigma factor) to control the expression of some genes that are critical to the sporulation process.</text>
</comment>
<keyword evidence="6" id="KW-0804">Transcription</keyword>
<evidence type="ECO:0000256" key="3">
    <source>
        <dbReference type="ARBA" id="ARBA00023012"/>
    </source>
</evidence>
<feature type="modified residue" description="4-aspartylphosphate" evidence="8">
    <location>
        <position position="53"/>
    </location>
</feature>
<evidence type="ECO:0000256" key="7">
    <source>
        <dbReference type="ARBA" id="ARBA00024867"/>
    </source>
</evidence>
<evidence type="ECO:0000259" key="10">
    <source>
        <dbReference type="PROSITE" id="PS50110"/>
    </source>
</evidence>
<dbReference type="CDD" id="cd00383">
    <property type="entry name" value="trans_reg_C"/>
    <property type="match status" value="1"/>
</dbReference>
<dbReference type="EMBL" id="RAYQ01000003">
    <property type="protein sequence ID" value="RKI93117.1"/>
    <property type="molecule type" value="Genomic_DNA"/>
</dbReference>
<keyword evidence="4" id="KW-0805">Transcription regulation</keyword>
<dbReference type="OrthoDB" id="9790442at2"/>
<dbReference type="Gene3D" id="6.10.250.690">
    <property type="match status" value="1"/>
</dbReference>
<dbReference type="FunFam" id="1.10.10.10:FF:000018">
    <property type="entry name" value="DNA-binding response regulator ResD"/>
    <property type="match status" value="1"/>
</dbReference>
<comment type="caution">
    <text evidence="12">The sequence shown here is derived from an EMBL/GenBank/DDBJ whole genome shotgun (WGS) entry which is preliminary data.</text>
</comment>
<evidence type="ECO:0000313" key="12">
    <source>
        <dbReference type="EMBL" id="RKI93117.1"/>
    </source>
</evidence>
<evidence type="ECO:0000256" key="4">
    <source>
        <dbReference type="ARBA" id="ARBA00023015"/>
    </source>
</evidence>
<dbReference type="SMART" id="SM00862">
    <property type="entry name" value="Trans_reg_C"/>
    <property type="match status" value="1"/>
</dbReference>
<feature type="domain" description="OmpR/PhoB-type" evidence="11">
    <location>
        <begin position="126"/>
        <end position="225"/>
    </location>
</feature>
<reference evidence="12 13" key="1">
    <citation type="submission" date="2018-09" db="EMBL/GenBank/DDBJ databases">
        <title>Murine metabolic-syndrome-specific gut microbial biobank.</title>
        <authorList>
            <person name="Liu C."/>
        </authorList>
    </citation>
    <scope>NUCLEOTIDE SEQUENCE [LARGE SCALE GENOMIC DNA]</scope>
    <source>
        <strain evidence="12 13">0.1xD8-82</strain>
    </source>
</reference>
<dbReference type="Proteomes" id="UP000280696">
    <property type="component" value="Unassembled WGS sequence"/>
</dbReference>
<dbReference type="AlphaFoldDB" id="A0A3A9ANZ2"/>
<evidence type="ECO:0000256" key="1">
    <source>
        <dbReference type="ARBA" id="ARBA00018672"/>
    </source>
</evidence>
<proteinExistence type="predicted"/>
<feature type="domain" description="Response regulatory" evidence="10">
    <location>
        <begin position="5"/>
        <end position="117"/>
    </location>
</feature>
<dbReference type="PROSITE" id="PS50110">
    <property type="entry name" value="RESPONSE_REGULATORY"/>
    <property type="match status" value="1"/>
</dbReference>
<dbReference type="RefSeq" id="WP_120466953.1">
    <property type="nucleotide sequence ID" value="NZ_RAYQ01000003.1"/>
</dbReference>
<dbReference type="GO" id="GO:0000976">
    <property type="term" value="F:transcription cis-regulatory region binding"/>
    <property type="evidence" value="ECO:0007669"/>
    <property type="project" value="TreeGrafter"/>
</dbReference>
<dbReference type="Pfam" id="PF00486">
    <property type="entry name" value="Trans_reg_C"/>
    <property type="match status" value="1"/>
</dbReference>
<dbReference type="CDD" id="cd17574">
    <property type="entry name" value="REC_OmpR"/>
    <property type="match status" value="1"/>
</dbReference>
<evidence type="ECO:0000259" key="11">
    <source>
        <dbReference type="PROSITE" id="PS51755"/>
    </source>
</evidence>
<evidence type="ECO:0000256" key="2">
    <source>
        <dbReference type="ARBA" id="ARBA00022553"/>
    </source>
</evidence>
<gene>
    <name evidence="12" type="ORF">D7V94_03775</name>
</gene>
<dbReference type="FunFam" id="3.40.50.2300:FF:000001">
    <property type="entry name" value="DNA-binding response regulator PhoB"/>
    <property type="match status" value="1"/>
</dbReference>
<evidence type="ECO:0000313" key="13">
    <source>
        <dbReference type="Proteomes" id="UP000280696"/>
    </source>
</evidence>
<accession>A0A3A9ANZ2</accession>
<dbReference type="GO" id="GO:0005829">
    <property type="term" value="C:cytosol"/>
    <property type="evidence" value="ECO:0007669"/>
    <property type="project" value="TreeGrafter"/>
</dbReference>
<evidence type="ECO:0000256" key="9">
    <source>
        <dbReference type="PROSITE-ProRule" id="PRU01091"/>
    </source>
</evidence>
<dbReference type="InterPro" id="IPR036388">
    <property type="entry name" value="WH-like_DNA-bd_sf"/>
</dbReference>
<feature type="DNA-binding region" description="OmpR/PhoB-type" evidence="9">
    <location>
        <begin position="126"/>
        <end position="225"/>
    </location>
</feature>
<dbReference type="PROSITE" id="PS51755">
    <property type="entry name" value="OMPR_PHOB"/>
    <property type="match status" value="1"/>
</dbReference>
<keyword evidence="5 9" id="KW-0238">DNA-binding</keyword>
<name>A0A3A9ANZ2_9FIRM</name>
<protein>
    <recommendedName>
        <fullName evidence="1">Stage 0 sporulation protein A homolog</fullName>
    </recommendedName>
</protein>